<protein>
    <recommendedName>
        <fullName evidence="6 7">Large ribosomal subunit protein uL18</fullName>
    </recommendedName>
</protein>
<organism evidence="9 10">
    <name type="scientific">Syntrophobotulus glycolicus (strain DSM 8271 / FlGlyR)</name>
    <dbReference type="NCBI Taxonomy" id="645991"/>
    <lineage>
        <taxon>Bacteria</taxon>
        <taxon>Bacillati</taxon>
        <taxon>Bacillota</taxon>
        <taxon>Clostridia</taxon>
        <taxon>Eubacteriales</taxon>
        <taxon>Desulfitobacteriaceae</taxon>
        <taxon>Syntrophobotulus</taxon>
    </lineage>
</organism>
<keyword evidence="3 7" id="KW-0694">RNA-binding</keyword>
<dbReference type="EMBL" id="CP002547">
    <property type="protein sequence ID" value="ADY54774.1"/>
    <property type="molecule type" value="Genomic_DNA"/>
</dbReference>
<evidence type="ECO:0000256" key="8">
    <source>
        <dbReference type="SAM" id="MobiDB-lite"/>
    </source>
</evidence>
<name>F0SY24_SYNGF</name>
<evidence type="ECO:0000256" key="5">
    <source>
        <dbReference type="ARBA" id="ARBA00023274"/>
    </source>
</evidence>
<dbReference type="PANTHER" id="PTHR12899">
    <property type="entry name" value="39S RIBOSOMAL PROTEIN L18, MITOCHONDRIAL"/>
    <property type="match status" value="1"/>
</dbReference>
<gene>
    <name evidence="7" type="primary">rplR</name>
    <name evidence="9" type="ordered locus">Sgly_0408</name>
</gene>
<dbReference type="Gene3D" id="3.30.420.100">
    <property type="match status" value="1"/>
</dbReference>
<keyword evidence="5 7" id="KW-0687">Ribonucleoprotein</keyword>
<dbReference type="HOGENOM" id="CLU_098841_0_1_9"/>
<evidence type="ECO:0000256" key="4">
    <source>
        <dbReference type="ARBA" id="ARBA00022980"/>
    </source>
</evidence>
<dbReference type="PANTHER" id="PTHR12899:SF3">
    <property type="entry name" value="LARGE RIBOSOMAL SUBUNIT PROTEIN UL18M"/>
    <property type="match status" value="1"/>
</dbReference>
<dbReference type="InterPro" id="IPR004389">
    <property type="entry name" value="Ribosomal_uL18_bac-type"/>
</dbReference>
<dbReference type="RefSeq" id="WP_013623645.1">
    <property type="nucleotide sequence ID" value="NC_015172.1"/>
</dbReference>
<dbReference type="InterPro" id="IPR057268">
    <property type="entry name" value="Ribosomal_L18"/>
</dbReference>
<evidence type="ECO:0000256" key="2">
    <source>
        <dbReference type="ARBA" id="ARBA00022730"/>
    </source>
</evidence>
<evidence type="ECO:0000256" key="1">
    <source>
        <dbReference type="ARBA" id="ARBA00007116"/>
    </source>
</evidence>
<comment type="similarity">
    <text evidence="1 7">Belongs to the universal ribosomal protein uL18 family.</text>
</comment>
<keyword evidence="10" id="KW-1185">Reference proteome</keyword>
<reference evidence="9 10" key="1">
    <citation type="journal article" date="2011" name="Stand. Genomic Sci.">
        <title>Complete genome sequence of Syntrophobotulus glycolicus type strain (FlGlyR).</title>
        <authorList>
            <person name="Han C."/>
            <person name="Mwirichia R."/>
            <person name="Chertkov O."/>
            <person name="Held B."/>
            <person name="Lapidus A."/>
            <person name="Nolan M."/>
            <person name="Lucas S."/>
            <person name="Hammon N."/>
            <person name="Deshpande S."/>
            <person name="Cheng J.F."/>
            <person name="Tapia R."/>
            <person name="Goodwin L."/>
            <person name="Pitluck S."/>
            <person name="Huntemann M."/>
            <person name="Liolios K."/>
            <person name="Ivanova N."/>
            <person name="Pagani I."/>
            <person name="Mavromatis K."/>
            <person name="Ovchinikova G."/>
            <person name="Pati A."/>
            <person name="Chen A."/>
            <person name="Palaniappan K."/>
            <person name="Land M."/>
            <person name="Hauser L."/>
            <person name="Brambilla E.M."/>
            <person name="Rohde M."/>
            <person name="Spring S."/>
            <person name="Sikorski J."/>
            <person name="Goker M."/>
            <person name="Woyke T."/>
            <person name="Bristow J."/>
            <person name="Eisen J.A."/>
            <person name="Markowitz V."/>
            <person name="Hugenholtz P."/>
            <person name="Kyrpides N.C."/>
            <person name="Klenk H.P."/>
            <person name="Detter J.C."/>
        </authorList>
    </citation>
    <scope>NUCLEOTIDE SEQUENCE [LARGE SCALE GENOMIC DNA]</scope>
    <source>
        <strain evidence="10">DSM 8271 / FlGlyR</strain>
    </source>
</reference>
<dbReference type="Proteomes" id="UP000007488">
    <property type="component" value="Chromosome"/>
</dbReference>
<dbReference type="SUPFAM" id="SSF53137">
    <property type="entry name" value="Translational machinery components"/>
    <property type="match status" value="1"/>
</dbReference>
<reference evidence="10" key="2">
    <citation type="submission" date="2011-02" db="EMBL/GenBank/DDBJ databases">
        <title>The complete genome of Syntrophobotulus glycolicus DSM 8271.</title>
        <authorList>
            <person name="Lucas S."/>
            <person name="Copeland A."/>
            <person name="Lapidus A."/>
            <person name="Bruce D."/>
            <person name="Goodwin L."/>
            <person name="Pitluck S."/>
            <person name="Kyrpides N."/>
            <person name="Mavromatis K."/>
            <person name="Pagani I."/>
            <person name="Ivanova N."/>
            <person name="Mikhailova N."/>
            <person name="Chertkov O."/>
            <person name="Held B."/>
            <person name="Detter J.C."/>
            <person name="Tapia R."/>
            <person name="Han C."/>
            <person name="Land M."/>
            <person name="Hauser L."/>
            <person name="Markowitz V."/>
            <person name="Cheng J.-F."/>
            <person name="Hugenholtz P."/>
            <person name="Woyke T."/>
            <person name="Wu D."/>
            <person name="Spring S."/>
            <person name="Schroeder M."/>
            <person name="Brambilla E."/>
            <person name="Klenk H.-P."/>
            <person name="Eisen J.A."/>
        </authorList>
    </citation>
    <scope>NUCLEOTIDE SEQUENCE [LARGE SCALE GENOMIC DNA]</scope>
    <source>
        <strain evidence="10">DSM 8271 / FlGlyR</strain>
    </source>
</reference>
<dbReference type="OrthoDB" id="9810939at2"/>
<feature type="compositionally biased region" description="Basic residues" evidence="8">
    <location>
        <begin position="9"/>
        <end position="22"/>
    </location>
</feature>
<dbReference type="AlphaFoldDB" id="F0SY24"/>
<dbReference type="NCBIfam" id="TIGR00060">
    <property type="entry name" value="L18_bact"/>
    <property type="match status" value="1"/>
</dbReference>
<dbReference type="eggNOG" id="COG0256">
    <property type="taxonomic scope" value="Bacteria"/>
</dbReference>
<dbReference type="GO" id="GO:0008097">
    <property type="term" value="F:5S rRNA binding"/>
    <property type="evidence" value="ECO:0007669"/>
    <property type="project" value="TreeGrafter"/>
</dbReference>
<dbReference type="Pfam" id="PF00861">
    <property type="entry name" value="Ribosomal_L18p"/>
    <property type="match status" value="1"/>
</dbReference>
<evidence type="ECO:0000256" key="6">
    <source>
        <dbReference type="ARBA" id="ARBA00035197"/>
    </source>
</evidence>
<dbReference type="GO" id="GO:0006412">
    <property type="term" value="P:translation"/>
    <property type="evidence" value="ECO:0007669"/>
    <property type="project" value="UniProtKB-UniRule"/>
</dbReference>
<dbReference type="CDD" id="cd00432">
    <property type="entry name" value="Ribosomal_L18_L5e"/>
    <property type="match status" value="1"/>
</dbReference>
<dbReference type="HAMAP" id="MF_01337_B">
    <property type="entry name" value="Ribosomal_uL18_B"/>
    <property type="match status" value="1"/>
</dbReference>
<dbReference type="GO" id="GO:0022625">
    <property type="term" value="C:cytosolic large ribosomal subunit"/>
    <property type="evidence" value="ECO:0007669"/>
    <property type="project" value="TreeGrafter"/>
</dbReference>
<evidence type="ECO:0000256" key="7">
    <source>
        <dbReference type="HAMAP-Rule" id="MF_01337"/>
    </source>
</evidence>
<dbReference type="KEGG" id="sgy:Sgly_0408"/>
<dbReference type="GO" id="GO:0003735">
    <property type="term" value="F:structural constituent of ribosome"/>
    <property type="evidence" value="ECO:0007669"/>
    <property type="project" value="InterPro"/>
</dbReference>
<comment type="subunit">
    <text evidence="7">Part of the 50S ribosomal subunit; part of the 5S rRNA/L5/L18/L25 subcomplex. Contacts the 5S and 23S rRNAs.</text>
</comment>
<keyword evidence="2 7" id="KW-0699">rRNA-binding</keyword>
<evidence type="ECO:0000256" key="3">
    <source>
        <dbReference type="ARBA" id="ARBA00022884"/>
    </source>
</evidence>
<dbReference type="STRING" id="645991.Sgly_0408"/>
<feature type="region of interest" description="Disordered" evidence="8">
    <location>
        <begin position="1"/>
        <end position="24"/>
    </location>
</feature>
<proteinExistence type="inferred from homology"/>
<comment type="function">
    <text evidence="7">This is one of the proteins that bind and probably mediate the attachment of the 5S RNA into the large ribosomal subunit, where it forms part of the central protuberance.</text>
</comment>
<evidence type="ECO:0000313" key="10">
    <source>
        <dbReference type="Proteomes" id="UP000007488"/>
    </source>
</evidence>
<accession>F0SY24</accession>
<dbReference type="InterPro" id="IPR005484">
    <property type="entry name" value="Ribosomal_uL18_bac/plant/anim"/>
</dbReference>
<sequence>MIKRVDRNKVRRGKHHSVRKKVQGTAERPRLAVYRSINHIYAQIINDELGVTLCAASSLEPEFKQTELYGGNTEGAKKVGEMIAKRALDKGLDKVVYDRGGYLYHGRIAVLADSAREAGLEF</sequence>
<evidence type="ECO:0000313" key="9">
    <source>
        <dbReference type="EMBL" id="ADY54774.1"/>
    </source>
</evidence>
<dbReference type="FunFam" id="3.30.420.100:FF:000001">
    <property type="entry name" value="50S ribosomal protein L18"/>
    <property type="match status" value="1"/>
</dbReference>
<keyword evidence="4 7" id="KW-0689">Ribosomal protein</keyword>